<evidence type="ECO:0000313" key="2">
    <source>
        <dbReference type="EMBL" id="MFC7192686.1"/>
    </source>
</evidence>
<keyword evidence="1" id="KW-0472">Membrane</keyword>
<proteinExistence type="predicted"/>
<accession>A0ABD5YWT5</accession>
<name>A0ABD5YWT5_9EURY</name>
<sequence>MNQRLTTEASSQTVIVTDMIGLIGSLLVRTLLARTLFGKELMFP</sequence>
<evidence type="ECO:0000256" key="1">
    <source>
        <dbReference type="SAM" id="Phobius"/>
    </source>
</evidence>
<dbReference type="GeneID" id="76202385"/>
<evidence type="ECO:0000313" key="3">
    <source>
        <dbReference type="Proteomes" id="UP001596417"/>
    </source>
</evidence>
<dbReference type="AlphaFoldDB" id="A0ABD5YWT5"/>
<protein>
    <submittedName>
        <fullName evidence="2">Uncharacterized protein</fullName>
    </submittedName>
</protein>
<keyword evidence="1" id="KW-0812">Transmembrane</keyword>
<reference evidence="2 3" key="1">
    <citation type="journal article" date="2019" name="Int. J. Syst. Evol. Microbiol.">
        <title>The Global Catalogue of Microorganisms (GCM) 10K type strain sequencing project: providing services to taxonomists for standard genome sequencing and annotation.</title>
        <authorList>
            <consortium name="The Broad Institute Genomics Platform"/>
            <consortium name="The Broad Institute Genome Sequencing Center for Infectious Disease"/>
            <person name="Wu L."/>
            <person name="Ma J."/>
        </authorList>
    </citation>
    <scope>NUCLEOTIDE SEQUENCE [LARGE SCALE GENOMIC DNA]</scope>
    <source>
        <strain evidence="2 3">RDMS1</strain>
    </source>
</reference>
<comment type="caution">
    <text evidence="2">The sequence shown here is derived from an EMBL/GenBank/DDBJ whole genome shotgun (WGS) entry which is preliminary data.</text>
</comment>
<keyword evidence="3" id="KW-1185">Reference proteome</keyword>
<dbReference type="EMBL" id="JBHTAX010000005">
    <property type="protein sequence ID" value="MFC7192686.1"/>
    <property type="molecule type" value="Genomic_DNA"/>
</dbReference>
<keyword evidence="1" id="KW-1133">Transmembrane helix</keyword>
<organism evidence="2 3">
    <name type="scientific">Halocatena marina</name>
    <dbReference type="NCBI Taxonomy" id="2934937"/>
    <lineage>
        <taxon>Archaea</taxon>
        <taxon>Methanobacteriati</taxon>
        <taxon>Methanobacteriota</taxon>
        <taxon>Stenosarchaea group</taxon>
        <taxon>Halobacteria</taxon>
        <taxon>Halobacteriales</taxon>
        <taxon>Natronomonadaceae</taxon>
        <taxon>Halocatena</taxon>
    </lineage>
</organism>
<feature type="transmembrane region" description="Helical" evidence="1">
    <location>
        <begin position="12"/>
        <end position="32"/>
    </location>
</feature>
<dbReference type="Proteomes" id="UP001596417">
    <property type="component" value="Unassembled WGS sequence"/>
</dbReference>
<dbReference type="RefSeq" id="WP_264556685.1">
    <property type="nucleotide sequence ID" value="NZ_CP109981.1"/>
</dbReference>
<gene>
    <name evidence="2" type="ORF">ACFQL7_24675</name>
</gene>